<dbReference type="Gene3D" id="3.30.70.100">
    <property type="match status" value="1"/>
</dbReference>
<sequence>MIRLNIDHLANFNWTGLLIKAGTIVLQIIVLYIIYLIIRSIGTKIIHTIFVRYQERQHVSVGRAKTLEHLVKNTFSYVLIFFFFVTALQSIGIGVTSILAGAGIVGLAVGFGAQGLVSDVVTGFFLLLEKQVDVDDYITVGNFNGIVEQVGLRTTQLRDFDGTLHFIPNRQITSLSNHSRGNMRALVDFPIDYNEDLDQAIQSIQNACKAIAKGDKAIVDGPHVLGVETVDSSKVVLRIIARTLNGEQWNVERRLKKVIKEALAQSEQEG</sequence>
<comment type="subcellular location">
    <subcellularLocation>
        <location evidence="1">Cell membrane</location>
        <topology evidence="1">Multi-pass membrane protein</topology>
    </subcellularLocation>
</comment>
<dbReference type="Pfam" id="PF21082">
    <property type="entry name" value="MS_channel_3rd"/>
    <property type="match status" value="1"/>
</dbReference>
<evidence type="ECO:0000256" key="3">
    <source>
        <dbReference type="ARBA" id="ARBA00022475"/>
    </source>
</evidence>
<evidence type="ECO:0000256" key="5">
    <source>
        <dbReference type="ARBA" id="ARBA00022989"/>
    </source>
</evidence>
<feature type="domain" description="Mechanosensitive ion channel MscS C-terminal" evidence="9">
    <location>
        <begin position="187"/>
        <end position="265"/>
    </location>
</feature>
<dbReference type="EMBL" id="JARMAB010000021">
    <property type="protein sequence ID" value="MED1204246.1"/>
    <property type="molecule type" value="Genomic_DNA"/>
</dbReference>
<dbReference type="Pfam" id="PF21088">
    <property type="entry name" value="MS_channel_1st"/>
    <property type="match status" value="1"/>
</dbReference>
<dbReference type="PANTHER" id="PTHR30460:SF0">
    <property type="entry name" value="MODERATE CONDUCTANCE MECHANOSENSITIVE CHANNEL YBIO"/>
    <property type="match status" value="1"/>
</dbReference>
<dbReference type="SUPFAM" id="SSF50182">
    <property type="entry name" value="Sm-like ribonucleoproteins"/>
    <property type="match status" value="1"/>
</dbReference>
<evidence type="ECO:0000313" key="12">
    <source>
        <dbReference type="Proteomes" id="UP001341444"/>
    </source>
</evidence>
<gene>
    <name evidence="11" type="ORF">P4T90_14455</name>
</gene>
<evidence type="ECO:0000256" key="2">
    <source>
        <dbReference type="ARBA" id="ARBA00008017"/>
    </source>
</evidence>
<feature type="transmembrane region" description="Helical" evidence="7">
    <location>
        <begin position="104"/>
        <end position="128"/>
    </location>
</feature>
<proteinExistence type="inferred from homology"/>
<keyword evidence="5 7" id="KW-1133">Transmembrane helix</keyword>
<dbReference type="PANTHER" id="PTHR30460">
    <property type="entry name" value="MODERATE CONDUCTANCE MECHANOSENSITIVE CHANNEL YBIO"/>
    <property type="match status" value="1"/>
</dbReference>
<evidence type="ECO:0000256" key="1">
    <source>
        <dbReference type="ARBA" id="ARBA00004651"/>
    </source>
</evidence>
<feature type="domain" description="Mechanosensitive ion channel transmembrane helices 2/3" evidence="10">
    <location>
        <begin position="74"/>
        <end position="114"/>
    </location>
</feature>
<protein>
    <submittedName>
        <fullName evidence="11">Mechanosensitive ion channel family protein</fullName>
    </submittedName>
</protein>
<evidence type="ECO:0000259" key="8">
    <source>
        <dbReference type="Pfam" id="PF00924"/>
    </source>
</evidence>
<evidence type="ECO:0000259" key="10">
    <source>
        <dbReference type="Pfam" id="PF21088"/>
    </source>
</evidence>
<keyword evidence="4 7" id="KW-0812">Transmembrane</keyword>
<evidence type="ECO:0000256" key="7">
    <source>
        <dbReference type="SAM" id="Phobius"/>
    </source>
</evidence>
<reference evidence="11 12" key="1">
    <citation type="submission" date="2023-03" db="EMBL/GenBank/DDBJ databases">
        <title>Bacillus Genome Sequencing.</title>
        <authorList>
            <person name="Dunlap C."/>
        </authorList>
    </citation>
    <scope>NUCLEOTIDE SEQUENCE [LARGE SCALE GENOMIC DNA]</scope>
    <source>
        <strain evidence="11 12">B-23453</strain>
    </source>
</reference>
<dbReference type="InterPro" id="IPR010920">
    <property type="entry name" value="LSM_dom_sf"/>
</dbReference>
<evidence type="ECO:0000256" key="6">
    <source>
        <dbReference type="ARBA" id="ARBA00023136"/>
    </source>
</evidence>
<dbReference type="Pfam" id="PF00924">
    <property type="entry name" value="MS_channel_2nd"/>
    <property type="match status" value="1"/>
</dbReference>
<feature type="transmembrane region" description="Helical" evidence="7">
    <location>
        <begin position="75"/>
        <end position="98"/>
    </location>
</feature>
<organism evidence="11 12">
    <name type="scientific">Heyndrickxia acidicola</name>
    <dbReference type="NCBI Taxonomy" id="209389"/>
    <lineage>
        <taxon>Bacteria</taxon>
        <taxon>Bacillati</taxon>
        <taxon>Bacillota</taxon>
        <taxon>Bacilli</taxon>
        <taxon>Bacillales</taxon>
        <taxon>Bacillaceae</taxon>
        <taxon>Heyndrickxia</taxon>
    </lineage>
</organism>
<accession>A0ABU6MJR0</accession>
<comment type="similarity">
    <text evidence="2">Belongs to the MscS (TC 1.A.23) family.</text>
</comment>
<name>A0ABU6MJR0_9BACI</name>
<dbReference type="InterPro" id="IPR006685">
    <property type="entry name" value="MscS_channel_2nd"/>
</dbReference>
<dbReference type="SUPFAM" id="SSF82689">
    <property type="entry name" value="Mechanosensitive channel protein MscS (YggB), C-terminal domain"/>
    <property type="match status" value="1"/>
</dbReference>
<dbReference type="InterPro" id="IPR049278">
    <property type="entry name" value="MS_channel_C"/>
</dbReference>
<dbReference type="SUPFAM" id="SSF82861">
    <property type="entry name" value="Mechanosensitive channel protein MscS (YggB), transmembrane region"/>
    <property type="match status" value="1"/>
</dbReference>
<evidence type="ECO:0000313" key="11">
    <source>
        <dbReference type="EMBL" id="MED1204246.1"/>
    </source>
</evidence>
<keyword evidence="3" id="KW-1003">Cell membrane</keyword>
<dbReference type="InterPro" id="IPR049142">
    <property type="entry name" value="MS_channel_1st"/>
</dbReference>
<dbReference type="InterPro" id="IPR023408">
    <property type="entry name" value="MscS_beta-dom_sf"/>
</dbReference>
<keyword evidence="12" id="KW-1185">Reference proteome</keyword>
<dbReference type="InterPro" id="IPR011014">
    <property type="entry name" value="MscS_channel_TM-2"/>
</dbReference>
<dbReference type="InterPro" id="IPR011066">
    <property type="entry name" value="MscS_channel_C_sf"/>
</dbReference>
<keyword evidence="6 7" id="KW-0472">Membrane</keyword>
<evidence type="ECO:0000256" key="4">
    <source>
        <dbReference type="ARBA" id="ARBA00022692"/>
    </source>
</evidence>
<evidence type="ECO:0000259" key="9">
    <source>
        <dbReference type="Pfam" id="PF21082"/>
    </source>
</evidence>
<feature type="domain" description="Mechanosensitive ion channel MscS" evidence="8">
    <location>
        <begin position="116"/>
        <end position="180"/>
    </location>
</feature>
<dbReference type="InterPro" id="IPR045276">
    <property type="entry name" value="YbiO_bact"/>
</dbReference>
<dbReference type="Proteomes" id="UP001341444">
    <property type="component" value="Unassembled WGS sequence"/>
</dbReference>
<feature type="transmembrane region" description="Helical" evidence="7">
    <location>
        <begin position="17"/>
        <end position="38"/>
    </location>
</feature>
<comment type="caution">
    <text evidence="11">The sequence shown here is derived from an EMBL/GenBank/DDBJ whole genome shotgun (WGS) entry which is preliminary data.</text>
</comment>
<dbReference type="Gene3D" id="2.30.30.60">
    <property type="match status" value="1"/>
</dbReference>
<dbReference type="Gene3D" id="1.10.287.1260">
    <property type="match status" value="1"/>
</dbReference>
<dbReference type="RefSeq" id="WP_066270381.1">
    <property type="nucleotide sequence ID" value="NZ_JARMAB010000021.1"/>
</dbReference>